<sequence>MKTGKRTKIVATIGPASEDPATIMAMIRAGMDVARLNFSHGDHAEHQKRIATIRSLSNRLEKPVSILQDLQGPKLRVGDLPKEGLLLEPHQKVYLASTEDTQVSELPPDITHFIPLDVPDLKNQLKAGDHIMLNDGYQELEVVEVGDGFIEASVVQGGKLTSHKGVNFPGVNLNIPAFTEKDREDLQFGLSQGVDAIAMSFVRTAKDIETVRKAMQEFDPQRADTPIIAKLERPEAIQNLSEILRVADGVMVARGDLAVETSPAIVPVMQKKIITEANKHNRLVITATQMLESMIQNPRPTRAEASDVANAIFDGTDAVMLSGETAMGSFPIRSVEMMTSIIETAEENFSQWGQIPAWYEEPTDSDAIATTRAANELARDRNVACIAVFTLTGHSAMLISKTRPHVPVVALTPVMETYQRMSMYWGITPFLVPYTYTVETMVTQVDAILVSNKIVKPCDQAVIITGLPVGAMRPPNLALLHTVGEPV</sequence>
<keyword evidence="8 14" id="KW-0418">Kinase</keyword>
<keyword evidence="10 14" id="KW-0460">Magnesium</keyword>
<keyword evidence="12" id="KW-0670">Pyruvate</keyword>
<dbReference type="InterPro" id="IPR040442">
    <property type="entry name" value="Pyrv_kinase-like_dom_sf"/>
</dbReference>
<evidence type="ECO:0000256" key="14">
    <source>
        <dbReference type="RuleBase" id="RU000504"/>
    </source>
</evidence>
<name>A0A0P6XE13_9CHLR</name>
<evidence type="ECO:0000259" key="15">
    <source>
        <dbReference type="Pfam" id="PF00224"/>
    </source>
</evidence>
<evidence type="ECO:0000256" key="12">
    <source>
        <dbReference type="ARBA" id="ARBA00023317"/>
    </source>
</evidence>
<comment type="similarity">
    <text evidence="3 14">Belongs to the pyruvate kinase family.</text>
</comment>
<dbReference type="GO" id="GO:0004743">
    <property type="term" value="F:pyruvate kinase activity"/>
    <property type="evidence" value="ECO:0007669"/>
    <property type="project" value="UniProtKB-UniRule"/>
</dbReference>
<dbReference type="RefSeq" id="WP_075063850.1">
    <property type="nucleotide sequence ID" value="NZ_LGCL01000036.1"/>
</dbReference>
<dbReference type="AlphaFoldDB" id="A0A0P6XE13"/>
<dbReference type="PATRIC" id="fig|1134406.4.peg.1868"/>
<protein>
    <recommendedName>
        <fullName evidence="4 13">Pyruvate kinase</fullName>
        <ecNumber evidence="4 13">2.7.1.40</ecNumber>
    </recommendedName>
</protein>
<dbReference type="Gene3D" id="3.20.20.60">
    <property type="entry name" value="Phosphoenolpyruvate-binding domains"/>
    <property type="match status" value="1"/>
</dbReference>
<dbReference type="EC" id="2.7.1.40" evidence="4 13"/>
<keyword evidence="6" id="KW-0479">Metal-binding</keyword>
<dbReference type="Gene3D" id="2.40.33.10">
    <property type="entry name" value="PK beta-barrel domain-like"/>
    <property type="match status" value="1"/>
</dbReference>
<evidence type="ECO:0000313" key="18">
    <source>
        <dbReference type="Proteomes" id="UP000050417"/>
    </source>
</evidence>
<evidence type="ECO:0000256" key="6">
    <source>
        <dbReference type="ARBA" id="ARBA00022723"/>
    </source>
</evidence>
<proteinExistence type="inferred from homology"/>
<keyword evidence="5 14" id="KW-0808">Transferase</keyword>
<dbReference type="EMBL" id="LGCL01000036">
    <property type="protein sequence ID" value="KPL73097.1"/>
    <property type="molecule type" value="Genomic_DNA"/>
</dbReference>
<dbReference type="PANTHER" id="PTHR11817">
    <property type="entry name" value="PYRUVATE KINASE"/>
    <property type="match status" value="1"/>
</dbReference>
<evidence type="ECO:0000256" key="7">
    <source>
        <dbReference type="ARBA" id="ARBA00022741"/>
    </source>
</evidence>
<gene>
    <name evidence="17" type="ORF">ADN00_15020</name>
</gene>
<comment type="caution">
    <text evidence="17">The sequence shown here is derived from an EMBL/GenBank/DDBJ whole genome shotgun (WGS) entry which is preliminary data.</text>
</comment>
<dbReference type="STRING" id="1134406.ADN00_15020"/>
<dbReference type="Proteomes" id="UP000050417">
    <property type="component" value="Unassembled WGS sequence"/>
</dbReference>
<dbReference type="GO" id="GO:0030955">
    <property type="term" value="F:potassium ion binding"/>
    <property type="evidence" value="ECO:0007669"/>
    <property type="project" value="UniProtKB-UniRule"/>
</dbReference>
<dbReference type="InterPro" id="IPR015813">
    <property type="entry name" value="Pyrv/PenolPyrv_kinase-like_dom"/>
</dbReference>
<comment type="cofactor">
    <cofactor evidence="1">
        <name>K(+)</name>
        <dbReference type="ChEBI" id="CHEBI:29103"/>
    </cofactor>
</comment>
<dbReference type="Pfam" id="PF02887">
    <property type="entry name" value="PK_C"/>
    <property type="match status" value="1"/>
</dbReference>
<dbReference type="InterPro" id="IPR015793">
    <property type="entry name" value="Pyrv_Knase_brl"/>
</dbReference>
<evidence type="ECO:0000256" key="9">
    <source>
        <dbReference type="ARBA" id="ARBA00022840"/>
    </source>
</evidence>
<feature type="domain" description="Pyruvate kinase C-terminal" evidence="16">
    <location>
        <begin position="369"/>
        <end position="477"/>
    </location>
</feature>
<evidence type="ECO:0000256" key="5">
    <source>
        <dbReference type="ARBA" id="ARBA00022679"/>
    </source>
</evidence>
<dbReference type="InterPro" id="IPR001697">
    <property type="entry name" value="Pyr_Knase"/>
</dbReference>
<feature type="domain" description="Pyruvate kinase barrel" evidence="15">
    <location>
        <begin position="5"/>
        <end position="335"/>
    </location>
</feature>
<dbReference type="GO" id="GO:0000287">
    <property type="term" value="F:magnesium ion binding"/>
    <property type="evidence" value="ECO:0007669"/>
    <property type="project" value="UniProtKB-UniRule"/>
</dbReference>
<evidence type="ECO:0000313" key="17">
    <source>
        <dbReference type="EMBL" id="KPL73097.1"/>
    </source>
</evidence>
<dbReference type="SUPFAM" id="SSF50800">
    <property type="entry name" value="PK beta-barrel domain-like"/>
    <property type="match status" value="1"/>
</dbReference>
<comment type="catalytic activity">
    <reaction evidence="14">
        <text>pyruvate + ATP = phosphoenolpyruvate + ADP + H(+)</text>
        <dbReference type="Rhea" id="RHEA:18157"/>
        <dbReference type="ChEBI" id="CHEBI:15361"/>
        <dbReference type="ChEBI" id="CHEBI:15378"/>
        <dbReference type="ChEBI" id="CHEBI:30616"/>
        <dbReference type="ChEBI" id="CHEBI:58702"/>
        <dbReference type="ChEBI" id="CHEBI:456216"/>
        <dbReference type="EC" id="2.7.1.40"/>
    </reaction>
</comment>
<evidence type="ECO:0000256" key="1">
    <source>
        <dbReference type="ARBA" id="ARBA00001958"/>
    </source>
</evidence>
<dbReference type="SUPFAM" id="SSF52935">
    <property type="entry name" value="PK C-terminal domain-like"/>
    <property type="match status" value="1"/>
</dbReference>
<evidence type="ECO:0000256" key="10">
    <source>
        <dbReference type="ARBA" id="ARBA00022842"/>
    </source>
</evidence>
<evidence type="ECO:0000256" key="8">
    <source>
        <dbReference type="ARBA" id="ARBA00022777"/>
    </source>
</evidence>
<evidence type="ECO:0000256" key="4">
    <source>
        <dbReference type="ARBA" id="ARBA00012142"/>
    </source>
</evidence>
<evidence type="ECO:0000256" key="2">
    <source>
        <dbReference type="ARBA" id="ARBA00004997"/>
    </source>
</evidence>
<accession>A0A0P6XE13</accession>
<dbReference type="Gene3D" id="3.40.1380.20">
    <property type="entry name" value="Pyruvate kinase, C-terminal domain"/>
    <property type="match status" value="1"/>
</dbReference>
<keyword evidence="9" id="KW-0067">ATP-binding</keyword>
<dbReference type="SUPFAM" id="SSF51621">
    <property type="entry name" value="Phosphoenolpyruvate/pyruvate domain"/>
    <property type="match status" value="1"/>
</dbReference>
<keyword evidence="11 14" id="KW-0324">Glycolysis</keyword>
<evidence type="ECO:0000259" key="16">
    <source>
        <dbReference type="Pfam" id="PF02887"/>
    </source>
</evidence>
<dbReference type="OrthoDB" id="9812123at2"/>
<dbReference type="PRINTS" id="PR01050">
    <property type="entry name" value="PYRUVTKNASE"/>
</dbReference>
<dbReference type="InterPro" id="IPR015795">
    <property type="entry name" value="Pyrv_Knase_C"/>
</dbReference>
<dbReference type="Pfam" id="PF00224">
    <property type="entry name" value="PK"/>
    <property type="match status" value="1"/>
</dbReference>
<keyword evidence="7" id="KW-0547">Nucleotide-binding</keyword>
<dbReference type="UniPathway" id="UPA00109">
    <property type="reaction ID" value="UER00188"/>
</dbReference>
<dbReference type="InterPro" id="IPR015806">
    <property type="entry name" value="Pyrv_Knase_insert_dom_sf"/>
</dbReference>
<evidence type="ECO:0000256" key="3">
    <source>
        <dbReference type="ARBA" id="ARBA00008663"/>
    </source>
</evidence>
<dbReference type="GO" id="GO:0005524">
    <property type="term" value="F:ATP binding"/>
    <property type="evidence" value="ECO:0007669"/>
    <property type="project" value="UniProtKB-KW"/>
</dbReference>
<dbReference type="InterPro" id="IPR036918">
    <property type="entry name" value="Pyrv_Knase_C_sf"/>
</dbReference>
<keyword evidence="18" id="KW-1185">Reference proteome</keyword>
<dbReference type="NCBIfam" id="NF004491">
    <property type="entry name" value="PRK05826.1"/>
    <property type="match status" value="1"/>
</dbReference>
<dbReference type="NCBIfam" id="TIGR01064">
    <property type="entry name" value="pyruv_kin"/>
    <property type="match status" value="1"/>
</dbReference>
<reference evidence="17 18" key="1">
    <citation type="submission" date="2015-07" db="EMBL/GenBank/DDBJ databases">
        <title>Genome sequence of Ornatilinea apprima DSM 23815.</title>
        <authorList>
            <person name="Hemp J."/>
            <person name="Ward L.M."/>
            <person name="Pace L.A."/>
            <person name="Fischer W.W."/>
        </authorList>
    </citation>
    <scope>NUCLEOTIDE SEQUENCE [LARGE SCALE GENOMIC DNA]</scope>
    <source>
        <strain evidence="17 18">P3M-1</strain>
    </source>
</reference>
<comment type="pathway">
    <text evidence="2 14">Carbohydrate degradation; glycolysis; pyruvate from D-glyceraldehyde 3-phosphate: step 5/5.</text>
</comment>
<dbReference type="InterPro" id="IPR011037">
    <property type="entry name" value="Pyrv_Knase-like_insert_dom_sf"/>
</dbReference>
<dbReference type="NCBIfam" id="NF004978">
    <property type="entry name" value="PRK06354.1"/>
    <property type="match status" value="1"/>
</dbReference>
<evidence type="ECO:0000256" key="13">
    <source>
        <dbReference type="NCBIfam" id="TIGR01064"/>
    </source>
</evidence>
<organism evidence="17 18">
    <name type="scientific">Ornatilinea apprima</name>
    <dbReference type="NCBI Taxonomy" id="1134406"/>
    <lineage>
        <taxon>Bacteria</taxon>
        <taxon>Bacillati</taxon>
        <taxon>Chloroflexota</taxon>
        <taxon>Anaerolineae</taxon>
        <taxon>Anaerolineales</taxon>
        <taxon>Anaerolineaceae</taxon>
        <taxon>Ornatilinea</taxon>
    </lineage>
</organism>
<dbReference type="GO" id="GO:0016301">
    <property type="term" value="F:kinase activity"/>
    <property type="evidence" value="ECO:0007669"/>
    <property type="project" value="UniProtKB-KW"/>
</dbReference>
<evidence type="ECO:0000256" key="11">
    <source>
        <dbReference type="ARBA" id="ARBA00023152"/>
    </source>
</evidence>